<evidence type="ECO:0000313" key="3">
    <source>
        <dbReference type="Proteomes" id="UP001302812"/>
    </source>
</evidence>
<organism evidence="2 3">
    <name type="scientific">Canariomyces notabilis</name>
    <dbReference type="NCBI Taxonomy" id="2074819"/>
    <lineage>
        <taxon>Eukaryota</taxon>
        <taxon>Fungi</taxon>
        <taxon>Dikarya</taxon>
        <taxon>Ascomycota</taxon>
        <taxon>Pezizomycotina</taxon>
        <taxon>Sordariomycetes</taxon>
        <taxon>Sordariomycetidae</taxon>
        <taxon>Sordariales</taxon>
        <taxon>Chaetomiaceae</taxon>
        <taxon>Canariomyces</taxon>
    </lineage>
</organism>
<gene>
    <name evidence="2" type="ORF">N656DRAFT_794828</name>
</gene>
<accession>A0AAN6YWW5</accession>
<feature type="compositionally biased region" description="Basic and acidic residues" evidence="1">
    <location>
        <begin position="264"/>
        <end position="276"/>
    </location>
</feature>
<keyword evidence="3" id="KW-1185">Reference proteome</keyword>
<dbReference type="Proteomes" id="UP001302812">
    <property type="component" value="Unassembled WGS sequence"/>
</dbReference>
<feature type="compositionally biased region" description="Polar residues" evidence="1">
    <location>
        <begin position="103"/>
        <end position="116"/>
    </location>
</feature>
<feature type="compositionally biased region" description="Basic and acidic residues" evidence="1">
    <location>
        <begin position="300"/>
        <end position="311"/>
    </location>
</feature>
<name>A0AAN6YWW5_9PEZI</name>
<feature type="compositionally biased region" description="Pro residues" evidence="1">
    <location>
        <begin position="133"/>
        <end position="144"/>
    </location>
</feature>
<proteinExistence type="predicted"/>
<feature type="region of interest" description="Disordered" evidence="1">
    <location>
        <begin position="78"/>
        <end position="344"/>
    </location>
</feature>
<evidence type="ECO:0000256" key="1">
    <source>
        <dbReference type="SAM" id="MobiDB-lite"/>
    </source>
</evidence>
<feature type="compositionally biased region" description="Acidic residues" evidence="1">
    <location>
        <begin position="20"/>
        <end position="32"/>
    </location>
</feature>
<feature type="compositionally biased region" description="Polar residues" evidence="1">
    <location>
        <begin position="194"/>
        <end position="211"/>
    </location>
</feature>
<sequence length="344" mass="38245">MGNRDAITRLRRGYGHGDETTDDSEQDSDGEGEQVRLPLTDPEEEALADAAVARIQRAQARGKKDVKLSKEELAAYQRRLQRMEDEERRQRRQSRVAIPISQLDPSSRMRQSLNSDNRPRSITPDRGEERRPGYPPMGYFPPPSSSGGRPRSGTASSRTPSRAAIDREREQSSSPFTYTYVRGDPPASTRHPSDSSTGRPLEDSATSSRNRASPAPMQDSSRHSQLVDPFQYMTGGARTSYHAGGGSVRNSVLEVVDAYDDYGDGSRRRINVEPRGGDLPNEESVSRGRRRDSVVARPEPVPERRGTRDRTPPPPSKKSSSTQSPPVRRKSVAVPAKSDRKKRK</sequence>
<feature type="compositionally biased region" description="Basic and acidic residues" evidence="1">
    <location>
        <begin position="117"/>
        <end position="132"/>
    </location>
</feature>
<feature type="compositionally biased region" description="Low complexity" evidence="1">
    <location>
        <begin position="145"/>
        <end position="163"/>
    </location>
</feature>
<dbReference type="EMBL" id="MU853333">
    <property type="protein sequence ID" value="KAK4116528.1"/>
    <property type="molecule type" value="Genomic_DNA"/>
</dbReference>
<reference evidence="2" key="2">
    <citation type="submission" date="2023-05" db="EMBL/GenBank/DDBJ databases">
        <authorList>
            <consortium name="Lawrence Berkeley National Laboratory"/>
            <person name="Steindorff A."/>
            <person name="Hensen N."/>
            <person name="Bonometti L."/>
            <person name="Westerberg I."/>
            <person name="Brannstrom I.O."/>
            <person name="Guillou S."/>
            <person name="Cros-Aarteil S."/>
            <person name="Calhoun S."/>
            <person name="Haridas S."/>
            <person name="Kuo A."/>
            <person name="Mondo S."/>
            <person name="Pangilinan J."/>
            <person name="Riley R."/>
            <person name="Labutti K."/>
            <person name="Andreopoulos B."/>
            <person name="Lipzen A."/>
            <person name="Chen C."/>
            <person name="Yanf M."/>
            <person name="Daum C."/>
            <person name="Ng V."/>
            <person name="Clum A."/>
            <person name="Ohm R."/>
            <person name="Martin F."/>
            <person name="Silar P."/>
            <person name="Natvig D."/>
            <person name="Lalanne C."/>
            <person name="Gautier V."/>
            <person name="Ament-Velasquez S.L."/>
            <person name="Kruys A."/>
            <person name="Hutchinson M.I."/>
            <person name="Powell A.J."/>
            <person name="Barry K."/>
            <person name="Miller A.N."/>
            <person name="Grigoriev I.V."/>
            <person name="Debuchy R."/>
            <person name="Gladieux P."/>
            <person name="Thoren M.H."/>
            <person name="Johannesson H."/>
        </authorList>
    </citation>
    <scope>NUCLEOTIDE SEQUENCE</scope>
    <source>
        <strain evidence="2">CBS 508.74</strain>
    </source>
</reference>
<dbReference type="AlphaFoldDB" id="A0AAN6YWW5"/>
<comment type="caution">
    <text evidence="2">The sequence shown here is derived from an EMBL/GenBank/DDBJ whole genome shotgun (WGS) entry which is preliminary data.</text>
</comment>
<dbReference type="RefSeq" id="XP_064674098.1">
    <property type="nucleotide sequence ID" value="XM_064817341.1"/>
</dbReference>
<feature type="compositionally biased region" description="Low complexity" evidence="1">
    <location>
        <begin position="317"/>
        <end position="326"/>
    </location>
</feature>
<reference evidence="2" key="1">
    <citation type="journal article" date="2023" name="Mol. Phylogenet. Evol.">
        <title>Genome-scale phylogeny and comparative genomics of the fungal order Sordariales.</title>
        <authorList>
            <person name="Hensen N."/>
            <person name="Bonometti L."/>
            <person name="Westerberg I."/>
            <person name="Brannstrom I.O."/>
            <person name="Guillou S."/>
            <person name="Cros-Aarteil S."/>
            <person name="Calhoun S."/>
            <person name="Haridas S."/>
            <person name="Kuo A."/>
            <person name="Mondo S."/>
            <person name="Pangilinan J."/>
            <person name="Riley R."/>
            <person name="LaButti K."/>
            <person name="Andreopoulos B."/>
            <person name="Lipzen A."/>
            <person name="Chen C."/>
            <person name="Yan M."/>
            <person name="Daum C."/>
            <person name="Ng V."/>
            <person name="Clum A."/>
            <person name="Steindorff A."/>
            <person name="Ohm R.A."/>
            <person name="Martin F."/>
            <person name="Silar P."/>
            <person name="Natvig D.O."/>
            <person name="Lalanne C."/>
            <person name="Gautier V."/>
            <person name="Ament-Velasquez S.L."/>
            <person name="Kruys A."/>
            <person name="Hutchinson M.I."/>
            <person name="Powell A.J."/>
            <person name="Barry K."/>
            <person name="Miller A.N."/>
            <person name="Grigoriev I.V."/>
            <person name="Debuchy R."/>
            <person name="Gladieux P."/>
            <person name="Hiltunen Thoren M."/>
            <person name="Johannesson H."/>
        </authorList>
    </citation>
    <scope>NUCLEOTIDE SEQUENCE</scope>
    <source>
        <strain evidence="2">CBS 508.74</strain>
    </source>
</reference>
<evidence type="ECO:0000313" key="2">
    <source>
        <dbReference type="EMBL" id="KAK4116528.1"/>
    </source>
</evidence>
<dbReference type="GeneID" id="89941466"/>
<feature type="region of interest" description="Disordered" evidence="1">
    <location>
        <begin position="1"/>
        <end position="41"/>
    </location>
</feature>
<protein>
    <submittedName>
        <fullName evidence="2">Uncharacterized protein</fullName>
    </submittedName>
</protein>